<feature type="compositionally biased region" description="Basic and acidic residues" evidence="2">
    <location>
        <begin position="27"/>
        <end position="36"/>
    </location>
</feature>
<feature type="region of interest" description="Disordered" evidence="2">
    <location>
        <begin position="439"/>
        <end position="461"/>
    </location>
</feature>
<evidence type="ECO:0000256" key="1">
    <source>
        <dbReference type="SAM" id="Coils"/>
    </source>
</evidence>
<sequence length="1017" mass="114146">MDPLDGSTISNQKERLKKRTSIYTDIVHTDEEDRQSKRNRISSHTSGHSMYARIPPDLYQQPITQSRPDPYSANDPVDGIRQRYAPMEPSNYDTQETIQDRHRRYERVAPGLGKSMLANNPFVEESDSNEDGPSDEADVQGEDVERRSTPLFVNSSDSTRLSQANFQDGRQYGHRATGNSLSNDTSGIHSSDQQSQPIQTRDARSGQHYSYRVPTRDDLPHTMRGQHGGAMNQTQPATARRAHFKFVDTTQMQPASSHDQARDSRAVLGGRPRSEHRHAPEMPLARQQPIHTQARTQLAFGHEPARDSRALLRENLRPGRRYVPEILSAGRGAVQKPQPSHKHASDQSFPSGIPPSPMSDIRPRKSLKLEGYNPPKNILSTVRPRKSDTDRPGHGQLKEDMQYPAQIAASTSPEYRAPVTPIAPVASFAQNTPTAPIIQPTARYDAPSPSLRPGSSTSDSIQERINTIPEEQLRNFIPNSLDKQVWEYRHRADPMDWQQIKEILDLTAPPYVLDTVKTRQRIYEAKRKLDKQETTTTAEEIVEQALAPIIPETVAPAATTATSVLPPTPINARPVPPSPAVQADAKRLSETLEEERLLWATKEAELQERIKALESESATKTAELKEHEKQLKLKVEVQEKYQKLKEEAQTYKENFKAEKDSRVKAERDLRTAQSDINRRALAAAGAARNKGKAVDNGFTFSNDDEDEDVRKKTPTKRSNARKPAASSNLRDDGHPQTAGKSLPPAAIQALYKHLNKCKDEDEEKIEGPPDFIQEEELSYFVYTVFRKQWSHDAEEPDDDTKIGCGNFTYLNEANVAVTNEILRPHGNASAIKIDPNEERSLHQGMGEFNMAWAQLDVPGGHVKVWVERQLHTEFEGKLPLFEDKGILYKQVWAIRQETTSAAAAAAASDTTSETTGPTITTIEESDEIYTTFDLANRKANEKVFNMLWPEETSTPGSSARKTTLSAVKAKEDARQDRKQRLDDLEDRRELFAEEVDGEDGSKVKVFVVQKTVTGPRN</sequence>
<keyword evidence="4" id="KW-1185">Reference proteome</keyword>
<dbReference type="GeneID" id="25417252"/>
<dbReference type="Proteomes" id="UP000027730">
    <property type="component" value="Unassembled WGS sequence"/>
</dbReference>
<feature type="compositionally biased region" description="Acidic residues" evidence="2">
    <location>
        <begin position="124"/>
        <end position="142"/>
    </location>
</feature>
<evidence type="ECO:0000256" key="2">
    <source>
        <dbReference type="SAM" id="MobiDB-lite"/>
    </source>
</evidence>
<dbReference type="OrthoDB" id="3940884at2759"/>
<feature type="region of interest" description="Disordered" evidence="2">
    <location>
        <begin position="1"/>
        <end position="99"/>
    </location>
</feature>
<protein>
    <submittedName>
        <fullName evidence="3">Uncharacterized protein</fullName>
    </submittedName>
</protein>
<feature type="compositionally biased region" description="Polar residues" evidence="2">
    <location>
        <begin position="177"/>
        <end position="199"/>
    </location>
</feature>
<feature type="compositionally biased region" description="Basic and acidic residues" evidence="2">
    <location>
        <begin position="385"/>
        <end position="397"/>
    </location>
</feature>
<feature type="compositionally biased region" description="Polar residues" evidence="2">
    <location>
        <begin position="151"/>
        <end position="168"/>
    </location>
</feature>
<organism evidence="3 4">
    <name type="scientific">Aureobasidium namibiae CBS 147.97</name>
    <dbReference type="NCBI Taxonomy" id="1043004"/>
    <lineage>
        <taxon>Eukaryota</taxon>
        <taxon>Fungi</taxon>
        <taxon>Dikarya</taxon>
        <taxon>Ascomycota</taxon>
        <taxon>Pezizomycotina</taxon>
        <taxon>Dothideomycetes</taxon>
        <taxon>Dothideomycetidae</taxon>
        <taxon>Dothideales</taxon>
        <taxon>Saccotheciaceae</taxon>
        <taxon>Aureobasidium</taxon>
    </lineage>
</organism>
<feature type="region of interest" description="Disordered" evidence="2">
    <location>
        <begin position="331"/>
        <end position="397"/>
    </location>
</feature>
<feature type="compositionally biased region" description="Basic and acidic residues" evidence="2">
    <location>
        <begin position="968"/>
        <end position="985"/>
    </location>
</feature>
<accession>A0A074WMA8</accession>
<feature type="region of interest" description="Disordered" evidence="2">
    <location>
        <begin position="250"/>
        <end position="280"/>
    </location>
</feature>
<feature type="region of interest" description="Disordered" evidence="2">
    <location>
        <begin position="111"/>
        <end position="237"/>
    </location>
</feature>
<evidence type="ECO:0000313" key="3">
    <source>
        <dbReference type="EMBL" id="KEQ70912.1"/>
    </source>
</evidence>
<keyword evidence="1" id="KW-0175">Coiled coil</keyword>
<feature type="region of interest" description="Disordered" evidence="2">
    <location>
        <begin position="950"/>
        <end position="985"/>
    </location>
</feature>
<name>A0A074WMA8_9PEZI</name>
<dbReference type="AlphaFoldDB" id="A0A074WMA8"/>
<dbReference type="EMBL" id="KL584715">
    <property type="protein sequence ID" value="KEQ70912.1"/>
    <property type="molecule type" value="Genomic_DNA"/>
</dbReference>
<dbReference type="HOGENOM" id="CLU_296647_0_0_1"/>
<proteinExistence type="predicted"/>
<feature type="coiled-coil region" evidence="1">
    <location>
        <begin position="603"/>
        <end position="661"/>
    </location>
</feature>
<gene>
    <name evidence="3" type="ORF">M436DRAFT_83889</name>
</gene>
<evidence type="ECO:0000313" key="4">
    <source>
        <dbReference type="Proteomes" id="UP000027730"/>
    </source>
</evidence>
<feature type="region of interest" description="Disordered" evidence="2">
    <location>
        <begin position="683"/>
        <end position="742"/>
    </location>
</feature>
<dbReference type="RefSeq" id="XP_013425289.1">
    <property type="nucleotide sequence ID" value="XM_013569835.1"/>
</dbReference>
<reference evidence="3 4" key="1">
    <citation type="journal article" date="2014" name="BMC Genomics">
        <title>Genome sequencing of four Aureobasidium pullulans varieties: biotechnological potential, stress tolerance, and description of new species.</title>
        <authorList>
            <person name="Gostin Ar C."/>
            <person name="Ohm R.A."/>
            <person name="Kogej T."/>
            <person name="Sonjak S."/>
            <person name="Turk M."/>
            <person name="Zajc J."/>
            <person name="Zalar P."/>
            <person name="Grube M."/>
            <person name="Sun H."/>
            <person name="Han J."/>
            <person name="Sharma A."/>
            <person name="Chiniquy J."/>
            <person name="Ngan C.Y."/>
            <person name="Lipzen A."/>
            <person name="Barry K."/>
            <person name="Grigoriev I.V."/>
            <person name="Gunde-Cimerman N."/>
        </authorList>
    </citation>
    <scope>NUCLEOTIDE SEQUENCE [LARGE SCALE GENOMIC DNA]</scope>
    <source>
        <strain evidence="3 4">CBS 147.97</strain>
    </source>
</reference>
<feature type="compositionally biased region" description="Polar residues" evidence="2">
    <location>
        <begin position="951"/>
        <end position="965"/>
    </location>
</feature>